<sequence length="133" mass="14453">MIRRAWRLAQGRVDRRLRRHPLGMGAEREQVRHGLDHDIRQLADEQAGHRRSLEVDGNIAQRPPLVGGANEQLPGRGHRPRPRKARRPEVALAGGASGAAMGSACSAWLTANAVSRACSCVGNSKAGENSEQR</sequence>
<reference evidence="2" key="1">
    <citation type="submission" date="2019-08" db="EMBL/GenBank/DDBJ databases">
        <authorList>
            <person name="Kucharzyk K."/>
            <person name="Murdoch R.W."/>
            <person name="Higgins S."/>
            <person name="Loffler F."/>
        </authorList>
    </citation>
    <scope>NUCLEOTIDE SEQUENCE</scope>
</reference>
<evidence type="ECO:0000313" key="2">
    <source>
        <dbReference type="EMBL" id="MPN04438.1"/>
    </source>
</evidence>
<evidence type="ECO:0000256" key="1">
    <source>
        <dbReference type="SAM" id="MobiDB-lite"/>
    </source>
</evidence>
<organism evidence="2">
    <name type="scientific">bioreactor metagenome</name>
    <dbReference type="NCBI Taxonomy" id="1076179"/>
    <lineage>
        <taxon>unclassified sequences</taxon>
        <taxon>metagenomes</taxon>
        <taxon>ecological metagenomes</taxon>
    </lineage>
</organism>
<feature type="compositionally biased region" description="Basic residues" evidence="1">
    <location>
        <begin position="76"/>
        <end position="86"/>
    </location>
</feature>
<dbReference type="AlphaFoldDB" id="A0A645EQY2"/>
<protein>
    <submittedName>
        <fullName evidence="2">Uncharacterized protein</fullName>
    </submittedName>
</protein>
<accession>A0A645EQY2</accession>
<dbReference type="EMBL" id="VSSQ01050348">
    <property type="protein sequence ID" value="MPN04438.1"/>
    <property type="molecule type" value="Genomic_DNA"/>
</dbReference>
<gene>
    <name evidence="2" type="ORF">SDC9_151676</name>
</gene>
<proteinExistence type="predicted"/>
<name>A0A645EQY2_9ZZZZ</name>
<feature type="region of interest" description="Disordered" evidence="1">
    <location>
        <begin position="47"/>
        <end position="90"/>
    </location>
</feature>
<comment type="caution">
    <text evidence="2">The sequence shown here is derived from an EMBL/GenBank/DDBJ whole genome shotgun (WGS) entry which is preliminary data.</text>
</comment>